<evidence type="ECO:0000313" key="2">
    <source>
        <dbReference type="Proteomes" id="UP001164539"/>
    </source>
</evidence>
<keyword evidence="2" id="KW-1185">Reference proteome</keyword>
<accession>A0ACC1XPX6</accession>
<comment type="caution">
    <text evidence="1">The sequence shown here is derived from an EMBL/GenBank/DDBJ whole genome shotgun (WGS) entry which is preliminary data.</text>
</comment>
<reference evidence="1 2" key="1">
    <citation type="journal article" date="2023" name="Science">
        <title>Complex scaffold remodeling in plant triterpene biosynthesis.</title>
        <authorList>
            <person name="De La Pena R."/>
            <person name="Hodgson H."/>
            <person name="Liu J.C."/>
            <person name="Stephenson M.J."/>
            <person name="Martin A.C."/>
            <person name="Owen C."/>
            <person name="Harkess A."/>
            <person name="Leebens-Mack J."/>
            <person name="Jimenez L.E."/>
            <person name="Osbourn A."/>
            <person name="Sattely E.S."/>
        </authorList>
    </citation>
    <scope>NUCLEOTIDE SEQUENCE [LARGE SCALE GENOMIC DNA]</scope>
    <source>
        <strain evidence="2">cv. JPN11</strain>
        <tissue evidence="1">Leaf</tissue>
    </source>
</reference>
<dbReference type="Proteomes" id="UP001164539">
    <property type="component" value="Chromosome 8"/>
</dbReference>
<evidence type="ECO:0000313" key="1">
    <source>
        <dbReference type="EMBL" id="KAJ4713413.1"/>
    </source>
</evidence>
<sequence>MNSKNFFSKLCSRLKKKFKAGRASAGSAEDADGSDSWNLFFELRTLEVTTNFFSELNQLGHGGFGPVYRGLMPNGQEIAVKKLSVNSRQGLREFTNEVKLLLKIQHKNLVTLLGCCAEGPEKMLVYEYLPNKSLDYFLFDKDKSGSLDWTTRYRIVAGVARGLLYLHEEAPERIIHRDIKASNILLDEQLNPKISDFGLARLFPGEDTHVNTFRISGTHGYMAPEYALHGYLSVKTDVFSYGVLVLEIVSGRKNHDGRLGTEKVDLLSYSWTLFQNGKAMELVDPSLTKRNRDEIAMCIQLGLLCCQQSVADRPDMNSVQLMLSSDSFTLPTPGKPGIQGRGGRWTTTSTSAFTNTSTNTNTHTNASSTKTGITKTSGGNSFVEEYSRNSISYSSIDEGR</sequence>
<organism evidence="1 2">
    <name type="scientific">Melia azedarach</name>
    <name type="common">Chinaberry tree</name>
    <dbReference type="NCBI Taxonomy" id="155640"/>
    <lineage>
        <taxon>Eukaryota</taxon>
        <taxon>Viridiplantae</taxon>
        <taxon>Streptophyta</taxon>
        <taxon>Embryophyta</taxon>
        <taxon>Tracheophyta</taxon>
        <taxon>Spermatophyta</taxon>
        <taxon>Magnoliopsida</taxon>
        <taxon>eudicotyledons</taxon>
        <taxon>Gunneridae</taxon>
        <taxon>Pentapetalae</taxon>
        <taxon>rosids</taxon>
        <taxon>malvids</taxon>
        <taxon>Sapindales</taxon>
        <taxon>Meliaceae</taxon>
        <taxon>Melia</taxon>
    </lineage>
</organism>
<gene>
    <name evidence="1" type="ORF">OWV82_015509</name>
</gene>
<proteinExistence type="predicted"/>
<dbReference type="EMBL" id="CM051401">
    <property type="protein sequence ID" value="KAJ4713413.1"/>
    <property type="molecule type" value="Genomic_DNA"/>
</dbReference>
<name>A0ACC1XPX6_MELAZ</name>
<protein>
    <submittedName>
        <fullName evidence="1">Cysteine-rich receptor-like protein kinase 10</fullName>
    </submittedName>
</protein>